<dbReference type="Proteomes" id="UP001187682">
    <property type="component" value="Unassembled WGS sequence"/>
</dbReference>
<dbReference type="AlphaFoldDB" id="A0AAE8SRS7"/>
<protein>
    <submittedName>
        <fullName evidence="1">Uncharacterized protein</fullName>
    </submittedName>
</protein>
<name>A0AAE8SRS7_9PEZI</name>
<proteinExistence type="predicted"/>
<dbReference type="EMBL" id="ONZQ02000002">
    <property type="protein sequence ID" value="SPN98525.1"/>
    <property type="molecule type" value="Genomic_DNA"/>
</dbReference>
<accession>A0AAE8SRS7</accession>
<evidence type="ECO:0000313" key="1">
    <source>
        <dbReference type="EMBL" id="SPN98525.1"/>
    </source>
</evidence>
<sequence>MGIPVLREAECPERRG</sequence>
<comment type="caution">
    <text evidence="1">The sequence shown here is derived from an EMBL/GenBank/DDBJ whole genome shotgun (WGS) entry which is preliminary data.</text>
</comment>
<gene>
    <name evidence="1" type="ORF">DNG_01571</name>
</gene>
<evidence type="ECO:0000313" key="2">
    <source>
        <dbReference type="Proteomes" id="UP001187682"/>
    </source>
</evidence>
<reference evidence="1" key="1">
    <citation type="submission" date="2018-03" db="EMBL/GenBank/DDBJ databases">
        <authorList>
            <person name="Guldener U."/>
        </authorList>
    </citation>
    <scope>NUCLEOTIDE SEQUENCE</scope>
</reference>
<keyword evidence="2" id="KW-1185">Reference proteome</keyword>
<organism evidence="1 2">
    <name type="scientific">Cephalotrichum gorgonifer</name>
    <dbReference type="NCBI Taxonomy" id="2041049"/>
    <lineage>
        <taxon>Eukaryota</taxon>
        <taxon>Fungi</taxon>
        <taxon>Dikarya</taxon>
        <taxon>Ascomycota</taxon>
        <taxon>Pezizomycotina</taxon>
        <taxon>Sordariomycetes</taxon>
        <taxon>Hypocreomycetidae</taxon>
        <taxon>Microascales</taxon>
        <taxon>Microascaceae</taxon>
        <taxon>Cephalotrichum</taxon>
    </lineage>
</organism>